<dbReference type="InterPro" id="IPR036390">
    <property type="entry name" value="WH_DNA-bd_sf"/>
</dbReference>
<dbReference type="InterPro" id="IPR013196">
    <property type="entry name" value="HTH_11"/>
</dbReference>
<reference evidence="4 5" key="1">
    <citation type="submission" date="2019-04" db="EMBL/GenBank/DDBJ databases">
        <authorList>
            <person name="Li J."/>
        </authorList>
    </citation>
    <scope>NUCLEOTIDE SEQUENCE [LARGE SCALE GENOMIC DNA]</scope>
    <source>
        <strain evidence="4 5">KCTC 42687</strain>
    </source>
</reference>
<evidence type="ECO:0000256" key="1">
    <source>
        <dbReference type="SAM" id="MobiDB-lite"/>
    </source>
</evidence>
<protein>
    <submittedName>
        <fullName evidence="4">YafY family transcriptional regulator</fullName>
    </submittedName>
</protein>
<sequence length="250" mass="28458">MARQDRLMRLMTVLRRLPAPVTAARLAEETEISRRQLYRDIATLRAGGALIDGAAGVGYALTEDPVLPPQSFSRLEIEALMLAIGSLRHLGDATLERAGRDAVARIIATLPDRQARQAMHSVMRTWRPTDMRPEVAIDMDLLRQACWEETSLWIRYRDLRNQMTEREVWPLAMSYSPEALLLLGLCQMRQDYRFFHVARIEALRPGGTSFRPRRVELLRGFRTRRSDETADQPADKETPCPREPGSSSSS</sequence>
<evidence type="ECO:0000259" key="3">
    <source>
        <dbReference type="Pfam" id="PF13280"/>
    </source>
</evidence>
<dbReference type="PANTHER" id="PTHR34580">
    <property type="match status" value="1"/>
</dbReference>
<name>A0A4U0RN54_9RHOB</name>
<proteinExistence type="predicted"/>
<dbReference type="Proteomes" id="UP000309747">
    <property type="component" value="Unassembled WGS sequence"/>
</dbReference>
<dbReference type="PROSITE" id="PS52050">
    <property type="entry name" value="WYL"/>
    <property type="match status" value="1"/>
</dbReference>
<dbReference type="InterPro" id="IPR051534">
    <property type="entry name" value="CBASS_pafABC_assoc_protein"/>
</dbReference>
<dbReference type="Pfam" id="PF08279">
    <property type="entry name" value="HTH_11"/>
    <property type="match status" value="1"/>
</dbReference>
<dbReference type="InterPro" id="IPR036388">
    <property type="entry name" value="WH-like_DNA-bd_sf"/>
</dbReference>
<accession>A0A4U0RN54</accession>
<dbReference type="AlphaFoldDB" id="A0A4U0RN54"/>
<dbReference type="EMBL" id="SUNI01000031">
    <property type="protein sequence ID" value="TJZ89534.1"/>
    <property type="molecule type" value="Genomic_DNA"/>
</dbReference>
<dbReference type="Gene3D" id="1.10.10.10">
    <property type="entry name" value="Winged helix-like DNA-binding domain superfamily/Winged helix DNA-binding domain"/>
    <property type="match status" value="1"/>
</dbReference>
<feature type="region of interest" description="Disordered" evidence="1">
    <location>
        <begin position="221"/>
        <end position="250"/>
    </location>
</feature>
<gene>
    <name evidence="4" type="ORF">FA743_18520</name>
</gene>
<feature type="domain" description="Helix-turn-helix type 11" evidence="2">
    <location>
        <begin position="6"/>
        <end position="59"/>
    </location>
</feature>
<dbReference type="RefSeq" id="WP_136887557.1">
    <property type="nucleotide sequence ID" value="NZ_SUNI01000031.1"/>
</dbReference>
<comment type="caution">
    <text evidence="4">The sequence shown here is derived from an EMBL/GenBank/DDBJ whole genome shotgun (WGS) entry which is preliminary data.</text>
</comment>
<dbReference type="InterPro" id="IPR026881">
    <property type="entry name" value="WYL_dom"/>
</dbReference>
<evidence type="ECO:0000259" key="2">
    <source>
        <dbReference type="Pfam" id="PF08279"/>
    </source>
</evidence>
<feature type="domain" description="WYL" evidence="3">
    <location>
        <begin position="140"/>
        <end position="204"/>
    </location>
</feature>
<feature type="compositionally biased region" description="Basic and acidic residues" evidence="1">
    <location>
        <begin position="221"/>
        <end position="240"/>
    </location>
</feature>
<evidence type="ECO:0000313" key="5">
    <source>
        <dbReference type="Proteomes" id="UP000309747"/>
    </source>
</evidence>
<dbReference type="OrthoDB" id="9807255at2"/>
<dbReference type="PANTHER" id="PTHR34580:SF3">
    <property type="entry name" value="PROTEIN PAFB"/>
    <property type="match status" value="1"/>
</dbReference>
<organism evidence="4 5">
    <name type="scientific">Paracoccus gahaiensis</name>
    <dbReference type="NCBI Taxonomy" id="1706839"/>
    <lineage>
        <taxon>Bacteria</taxon>
        <taxon>Pseudomonadati</taxon>
        <taxon>Pseudomonadota</taxon>
        <taxon>Alphaproteobacteria</taxon>
        <taxon>Rhodobacterales</taxon>
        <taxon>Paracoccaceae</taxon>
        <taxon>Paracoccus</taxon>
    </lineage>
</organism>
<dbReference type="Pfam" id="PF13280">
    <property type="entry name" value="WYL"/>
    <property type="match status" value="1"/>
</dbReference>
<dbReference type="SUPFAM" id="SSF46785">
    <property type="entry name" value="Winged helix' DNA-binding domain"/>
    <property type="match status" value="1"/>
</dbReference>
<keyword evidence="5" id="KW-1185">Reference proteome</keyword>
<evidence type="ECO:0000313" key="4">
    <source>
        <dbReference type="EMBL" id="TJZ89534.1"/>
    </source>
</evidence>